<keyword evidence="3 6" id="KW-0812">Transmembrane</keyword>
<reference evidence="10" key="10">
    <citation type="submission" date="2021-09" db="EMBL/GenBank/DDBJ databases">
        <authorList>
            <person name="Gilroy R."/>
        </authorList>
    </citation>
    <scope>NUCLEOTIDE SEQUENCE</scope>
    <source>
        <strain evidence="10">CHK192-2623</strain>
    </source>
</reference>
<dbReference type="Proteomes" id="UP000488295">
    <property type="component" value="Unassembled WGS sequence"/>
</dbReference>
<dbReference type="Proteomes" id="UP000215693">
    <property type="component" value="Unassembled WGS sequence"/>
</dbReference>
<protein>
    <recommendedName>
        <fullName evidence="6">TVP38/TMEM64 family membrane protein</fullName>
    </recommendedName>
</protein>
<reference evidence="17 24" key="7">
    <citation type="submission" date="2019-06" db="EMBL/GenBank/DDBJ databases">
        <title>Whole genome sequencing of Lactobacillus johnsonii strain G2A.</title>
        <authorList>
            <person name="Conlan S."/>
            <person name="Thomas P.J."/>
            <person name="Mullikin J."/>
            <person name="Singer J."/>
            <person name="Weaver C."/>
            <person name="Segre J.A."/>
        </authorList>
    </citation>
    <scope>NUCLEOTIDE SEQUENCE [LARGE SCALE GENOMIC DNA]</scope>
    <source>
        <strain evidence="17 24">G2A</strain>
    </source>
</reference>
<dbReference type="STRING" id="33959.BBP16_04650"/>
<dbReference type="PANTHER" id="PTHR12677:SF49">
    <property type="entry name" value="TVP38_TMEM64 FAMILY MEMBRANE PROTEIN"/>
    <property type="match status" value="1"/>
</dbReference>
<dbReference type="EMBL" id="LSNG01000038">
    <property type="protein sequence ID" value="KXN75342.1"/>
    <property type="molecule type" value="Genomic_DNA"/>
</dbReference>
<reference evidence="10" key="9">
    <citation type="journal article" date="2021" name="PeerJ">
        <title>Extensive microbial diversity within the chicken gut microbiome revealed by metagenomics and culture.</title>
        <authorList>
            <person name="Gilroy R."/>
            <person name="Ravi A."/>
            <person name="Getino M."/>
            <person name="Pursley I."/>
            <person name="Horton D.L."/>
            <person name="Alikhan N.F."/>
            <person name="Baker D."/>
            <person name="Gharbi K."/>
            <person name="Hall N."/>
            <person name="Watson M."/>
            <person name="Adriaenssens E.M."/>
            <person name="Foster-Nyarko E."/>
            <person name="Jarju S."/>
            <person name="Secka A."/>
            <person name="Antonio M."/>
            <person name="Oren A."/>
            <person name="Chaudhuri R.R."/>
            <person name="La Ragione R."/>
            <person name="Hildebrand F."/>
            <person name="Pallen M.J."/>
        </authorList>
    </citation>
    <scope>NUCLEOTIDE SEQUENCE</scope>
    <source>
        <strain evidence="10">CHK192-2623</strain>
    </source>
</reference>
<evidence type="ECO:0000313" key="8">
    <source>
        <dbReference type="EMBL" id="AOG26161.1"/>
    </source>
</evidence>
<dbReference type="EMBL" id="CP016400">
    <property type="protein sequence ID" value="AOG26161.1"/>
    <property type="molecule type" value="Genomic_DNA"/>
</dbReference>
<evidence type="ECO:0000313" key="20">
    <source>
        <dbReference type="Proteomes" id="UP000215693"/>
    </source>
</evidence>
<keyword evidence="5 6" id="KW-0472">Membrane</keyword>
<dbReference type="Proteomes" id="UP001206357">
    <property type="component" value="Unassembled WGS sequence"/>
</dbReference>
<dbReference type="Proteomes" id="UP000216008">
    <property type="component" value="Unassembled WGS sequence"/>
</dbReference>
<evidence type="ECO:0000256" key="4">
    <source>
        <dbReference type="ARBA" id="ARBA00022989"/>
    </source>
</evidence>
<dbReference type="EMBL" id="DYYQ01000040">
    <property type="protein sequence ID" value="HJE49778.1"/>
    <property type="molecule type" value="Genomic_DNA"/>
</dbReference>
<dbReference type="EMBL" id="CP040854">
    <property type="protein sequence ID" value="QIA88105.1"/>
    <property type="molecule type" value="Genomic_DNA"/>
</dbReference>
<evidence type="ECO:0000313" key="12">
    <source>
        <dbReference type="EMBL" id="MCR1915668.1"/>
    </source>
</evidence>
<name>A0A137PK09_LACJH</name>
<evidence type="ECO:0000313" key="15">
    <source>
        <dbReference type="EMBL" id="PAB52341.1"/>
    </source>
</evidence>
<reference evidence="14 20" key="3">
    <citation type="submission" date="2017-04" db="EMBL/GenBank/DDBJ databases">
        <authorList>
            <person name="Lin X.B."/>
            <person name="Stothard P."/>
            <person name="Tasseva G."/>
            <person name="Walter J."/>
        </authorList>
    </citation>
    <scope>NUCLEOTIDE SEQUENCE [LARGE SCALE GENOMIC DNA]</scope>
    <source>
        <strain evidence="14 20">117c</strain>
    </source>
</reference>
<dbReference type="Proteomes" id="UP000732527">
    <property type="component" value="Unassembled WGS sequence"/>
</dbReference>
<sequence>MSTKTSRKLINILTIVTTIILILLSIYWYRLGIFTSQEKMKAYLADKQIIGPLIFTLIQIIQVVIPIIPGGVSLLGGVIFFGPIWGFIYNYVGICLGSIILFFLARHYGRPFILHLVSEKTYEKYMKWTANQKKFNWFFGLCIIAPMAPDDILCMIAGLTEMKFSTYLWIILLGKPWTIAAYSLGLVYGAKWLVKLVGK</sequence>
<dbReference type="AlphaFoldDB" id="A0A137PK09"/>
<evidence type="ECO:0000256" key="3">
    <source>
        <dbReference type="ARBA" id="ARBA00022692"/>
    </source>
</evidence>
<dbReference type="Pfam" id="PF09335">
    <property type="entry name" value="VTT_dom"/>
    <property type="match status" value="1"/>
</dbReference>
<dbReference type="RefSeq" id="WP_004896640.1">
    <property type="nucleotide sequence ID" value="NZ_BLMB01000014.1"/>
</dbReference>
<keyword evidence="4 6" id="KW-1133">Transmembrane helix</keyword>
<evidence type="ECO:0000313" key="19">
    <source>
        <dbReference type="Proteomes" id="UP000094691"/>
    </source>
</evidence>
<evidence type="ECO:0000313" key="25">
    <source>
        <dbReference type="Proteomes" id="UP000488295"/>
    </source>
</evidence>
<dbReference type="EMBL" id="JANKAU010000016">
    <property type="protein sequence ID" value="MCR1915668.1"/>
    <property type="molecule type" value="Genomic_DNA"/>
</dbReference>
<feature type="domain" description="VTT" evidence="7">
    <location>
        <begin position="68"/>
        <end position="183"/>
    </location>
</feature>
<evidence type="ECO:0000313" key="11">
    <source>
        <dbReference type="EMBL" id="KXN75342.1"/>
    </source>
</evidence>
<feature type="transmembrane region" description="Helical" evidence="6">
    <location>
        <begin position="50"/>
        <end position="81"/>
    </location>
</feature>
<feature type="transmembrane region" description="Helical" evidence="6">
    <location>
        <begin position="166"/>
        <end position="190"/>
    </location>
</feature>
<dbReference type="PANTHER" id="PTHR12677">
    <property type="entry name" value="GOLGI APPARATUS MEMBRANE PROTEIN TVP38-RELATED"/>
    <property type="match status" value="1"/>
</dbReference>
<dbReference type="EMBL" id="NGOH01000022">
    <property type="protein sequence ID" value="OYS15460.1"/>
    <property type="molecule type" value="Genomic_DNA"/>
</dbReference>
<dbReference type="Proteomes" id="UP000283758">
    <property type="component" value="Chromosome"/>
</dbReference>
<gene>
    <name evidence="15" type="ORF">A3P64_07160</name>
    <name evidence="16" type="ORF">A3Q24_00015</name>
    <name evidence="11" type="ORF">AYJ53_06745</name>
    <name evidence="8" type="ORF">BBP16_04650</name>
    <name evidence="14" type="ORF">CBF50_00650</name>
    <name evidence="9" type="ORF">D7321_08630</name>
    <name evidence="17" type="ORF">FEE39_07640</name>
    <name evidence="13" type="ORF">GJU95_00195</name>
    <name evidence="10" type="ORF">K8V69_06320</name>
    <name evidence="12" type="ORF">NSA17_09560</name>
</gene>
<dbReference type="EMBL" id="NIBB01000044">
    <property type="protein sequence ID" value="PAB52341.1"/>
    <property type="molecule type" value="Genomic_DNA"/>
</dbReference>
<feature type="transmembrane region" description="Helical" evidence="6">
    <location>
        <begin position="87"/>
        <end position="105"/>
    </location>
</feature>
<organism evidence="11 18">
    <name type="scientific">Lactobacillus johnsonii</name>
    <dbReference type="NCBI Taxonomy" id="33959"/>
    <lineage>
        <taxon>Bacteria</taxon>
        <taxon>Bacillati</taxon>
        <taxon>Bacillota</taxon>
        <taxon>Bacilli</taxon>
        <taxon>Lactobacillales</taxon>
        <taxon>Lactobacillaceae</taxon>
        <taxon>Lactobacillus</taxon>
    </lineage>
</organism>
<reference evidence="9 23" key="6">
    <citation type="submission" date="2018-10" db="EMBL/GenBank/DDBJ databases">
        <title>Complete genome sequencing of Lactobacillus johnsonii ZLJ010.</title>
        <authorList>
            <person name="Zhang W."/>
            <person name="Ji H."/>
            <person name="Wang J."/>
            <person name="Zhang D."/>
            <person name="Liu H."/>
            <person name="Wang S."/>
            <person name="Wang Y."/>
        </authorList>
    </citation>
    <scope>NUCLEOTIDE SEQUENCE [LARGE SCALE GENOMIC DNA]</scope>
    <source>
        <strain evidence="9 23">ZLJ010</strain>
    </source>
</reference>
<evidence type="ECO:0000313" key="21">
    <source>
        <dbReference type="Proteomes" id="UP000216008"/>
    </source>
</evidence>
<dbReference type="Proteomes" id="UP000070346">
    <property type="component" value="Unassembled WGS sequence"/>
</dbReference>
<reference evidence="11 18" key="1">
    <citation type="submission" date="2016-02" db="EMBL/GenBank/DDBJ databases">
        <title>Complete Genome Sequences of Lactobacillus johnsonii Strain W1.</title>
        <authorList>
            <person name="Sun Y."/>
            <person name="Wu X."/>
        </authorList>
    </citation>
    <scope>NUCLEOTIDE SEQUENCE [LARGE SCALE GENOMIC DNA]</scope>
    <source>
        <strain evidence="11 18">W1</strain>
    </source>
</reference>
<dbReference type="InterPro" id="IPR032816">
    <property type="entry name" value="VTT_dom"/>
</dbReference>
<reference evidence="21 22" key="4">
    <citation type="submission" date="2017-05" db="EMBL/GenBank/DDBJ databases">
        <title>Lactobacillus johnsonii from commercial turkeys.</title>
        <authorList>
            <person name="Johnson T.J."/>
            <person name="Youmans B."/>
        </authorList>
    </citation>
    <scope>NUCLEOTIDE SEQUENCE [LARGE SCALE GENOMIC DNA]</scope>
    <source>
        <strain evidence="16 21">UMNLJ114</strain>
        <strain evidence="15 22">UMNLJ54</strain>
    </source>
</reference>
<comment type="subcellular location">
    <subcellularLocation>
        <location evidence="1 6">Cell membrane</location>
        <topology evidence="1 6">Multi-pass membrane protein</topology>
    </subcellularLocation>
</comment>
<dbReference type="EMBL" id="CP032680">
    <property type="protein sequence ID" value="AZZ68104.1"/>
    <property type="molecule type" value="Genomic_DNA"/>
</dbReference>
<evidence type="ECO:0000313" key="23">
    <source>
        <dbReference type="Proteomes" id="UP000283758"/>
    </source>
</evidence>
<dbReference type="Proteomes" id="UP000464749">
    <property type="component" value="Chromosome"/>
</dbReference>
<reference evidence="12" key="11">
    <citation type="submission" date="2022-07" db="EMBL/GenBank/DDBJ databases">
        <title>Enhanced cultured diversity of the mouse gut microbiota enables custom-made synthetic communities.</title>
        <authorList>
            <person name="Afrizal A."/>
        </authorList>
    </citation>
    <scope>NUCLEOTIDE SEQUENCE</scope>
    <source>
        <strain evidence="12">DSM 100219</strain>
    </source>
</reference>
<evidence type="ECO:0000256" key="2">
    <source>
        <dbReference type="ARBA" id="ARBA00022475"/>
    </source>
</evidence>
<dbReference type="InterPro" id="IPR015414">
    <property type="entry name" value="TMEM64"/>
</dbReference>
<evidence type="ECO:0000313" key="9">
    <source>
        <dbReference type="EMBL" id="AZZ68104.1"/>
    </source>
</evidence>
<comment type="similarity">
    <text evidence="6">Belongs to the TVP38/TMEM64 family.</text>
</comment>
<dbReference type="EMBL" id="WKKC01000001">
    <property type="protein sequence ID" value="MTE02272.1"/>
    <property type="molecule type" value="Genomic_DNA"/>
</dbReference>
<evidence type="ECO:0000259" key="7">
    <source>
        <dbReference type="Pfam" id="PF09335"/>
    </source>
</evidence>
<evidence type="ECO:0000256" key="5">
    <source>
        <dbReference type="ARBA" id="ARBA00023136"/>
    </source>
</evidence>
<dbReference type="GO" id="GO:0005886">
    <property type="term" value="C:plasma membrane"/>
    <property type="evidence" value="ECO:0007669"/>
    <property type="project" value="UniProtKB-SubCell"/>
</dbReference>
<accession>A0A137PK09</accession>
<dbReference type="Proteomes" id="UP000216448">
    <property type="component" value="Unassembled WGS sequence"/>
</dbReference>
<reference evidence="8 19" key="2">
    <citation type="submission" date="2016-07" db="EMBL/GenBank/DDBJ databases">
        <title>Genome sequencing project for further understanding the molecular mechanisms of preventing non-alcoholic fatty liver disease.</title>
        <authorList>
            <person name="Wang H."/>
        </authorList>
    </citation>
    <scope>NUCLEOTIDE SEQUENCE [LARGE SCALE GENOMIC DNA]</scope>
    <source>
        <strain evidence="8 19">BS15</strain>
    </source>
</reference>
<evidence type="ECO:0000313" key="17">
    <source>
        <dbReference type="EMBL" id="QIA88105.1"/>
    </source>
</evidence>
<evidence type="ECO:0000313" key="22">
    <source>
        <dbReference type="Proteomes" id="UP000216448"/>
    </source>
</evidence>
<evidence type="ECO:0000313" key="24">
    <source>
        <dbReference type="Proteomes" id="UP000464749"/>
    </source>
</evidence>
<dbReference type="OrthoDB" id="371137at2"/>
<dbReference type="Proteomes" id="UP000094691">
    <property type="component" value="Chromosome"/>
</dbReference>
<dbReference type="GeneID" id="83571017"/>
<keyword evidence="2 6" id="KW-1003">Cell membrane</keyword>
<evidence type="ECO:0000313" key="16">
    <source>
        <dbReference type="EMBL" id="PAB57477.1"/>
    </source>
</evidence>
<feature type="transmembrane region" description="Helical" evidence="6">
    <location>
        <begin position="135"/>
        <end position="160"/>
    </location>
</feature>
<reference evidence="13 25" key="8">
    <citation type="submission" date="2019-11" db="EMBL/GenBank/DDBJ databases">
        <title>Gastrointestinal microbiota of Peromyscus leucopus.</title>
        <authorList>
            <person name="Milovic A."/>
            <person name="Bassam K."/>
            <person name="Barbour A.G."/>
        </authorList>
    </citation>
    <scope>NUCLEOTIDE SEQUENCE [LARGE SCALE GENOMIC DNA]</scope>
    <source>
        <strain evidence="13 25">LL8</strain>
    </source>
</reference>
<dbReference type="OMA" id="DFLCMVA"/>
<evidence type="ECO:0000313" key="18">
    <source>
        <dbReference type="Proteomes" id="UP000070346"/>
    </source>
</evidence>
<evidence type="ECO:0000313" key="10">
    <source>
        <dbReference type="EMBL" id="HJE49778.1"/>
    </source>
</evidence>
<reference evidence="14 20" key="5">
    <citation type="submission" date="2017-09" db="EMBL/GenBank/DDBJ databases">
        <title>Tripartite evolution among Lactobacillus johnsonii, Lactobacillus taiwanensis, Lactobacillus reuteri and their rodent host.</title>
        <authorList>
            <person name="Wang T."/>
            <person name="Knowles S."/>
            <person name="Cheng C."/>
        </authorList>
    </citation>
    <scope>NUCLEOTIDE SEQUENCE [LARGE SCALE GENOMIC DNA]</scope>
    <source>
        <strain evidence="14 20">117c</strain>
    </source>
</reference>
<evidence type="ECO:0000256" key="6">
    <source>
        <dbReference type="RuleBase" id="RU366058"/>
    </source>
</evidence>
<feature type="transmembrane region" description="Helical" evidence="6">
    <location>
        <begin position="12"/>
        <end position="29"/>
    </location>
</feature>
<dbReference type="EMBL" id="NIBD01000001">
    <property type="protein sequence ID" value="PAB57477.1"/>
    <property type="molecule type" value="Genomic_DNA"/>
</dbReference>
<evidence type="ECO:0000313" key="13">
    <source>
        <dbReference type="EMBL" id="MTE02272.1"/>
    </source>
</evidence>
<evidence type="ECO:0000313" key="14">
    <source>
        <dbReference type="EMBL" id="OYS15460.1"/>
    </source>
</evidence>
<proteinExistence type="inferred from homology"/>
<evidence type="ECO:0000256" key="1">
    <source>
        <dbReference type="ARBA" id="ARBA00004651"/>
    </source>
</evidence>